<keyword evidence="3" id="KW-0238">DNA-binding</keyword>
<dbReference type="PANTHER" id="PTHR30204:SF69">
    <property type="entry name" value="MERR-FAMILY TRANSCRIPTIONAL REGULATOR"/>
    <property type="match status" value="1"/>
</dbReference>
<dbReference type="RefSeq" id="WP_024738861.1">
    <property type="nucleotide sequence ID" value="NZ_JAINVB010000001.1"/>
</dbReference>
<dbReference type="PROSITE" id="PS50937">
    <property type="entry name" value="HTH_MERR_2"/>
    <property type="match status" value="1"/>
</dbReference>
<accession>A0AAW5F9L9</accession>
<feature type="coiled-coil region" evidence="5">
    <location>
        <begin position="79"/>
        <end position="110"/>
    </location>
</feature>
<gene>
    <name evidence="7" type="ORF">K5I21_22455</name>
</gene>
<dbReference type="GO" id="GO:0003677">
    <property type="term" value="F:DNA binding"/>
    <property type="evidence" value="ECO:0007669"/>
    <property type="project" value="UniProtKB-KW"/>
</dbReference>
<evidence type="ECO:0000313" key="8">
    <source>
        <dbReference type="Proteomes" id="UP001203136"/>
    </source>
</evidence>
<name>A0AAW5F9L9_CLOSY</name>
<dbReference type="SUPFAM" id="SSF46955">
    <property type="entry name" value="Putative DNA-binding domain"/>
    <property type="match status" value="1"/>
</dbReference>
<evidence type="ECO:0000256" key="1">
    <source>
        <dbReference type="ARBA" id="ARBA00022491"/>
    </source>
</evidence>
<comment type="caution">
    <text evidence="7">The sequence shown here is derived from an EMBL/GenBank/DDBJ whole genome shotgun (WGS) entry which is preliminary data.</text>
</comment>
<evidence type="ECO:0000256" key="2">
    <source>
        <dbReference type="ARBA" id="ARBA00023015"/>
    </source>
</evidence>
<dbReference type="InterPro" id="IPR000551">
    <property type="entry name" value="MerR-type_HTH_dom"/>
</dbReference>
<dbReference type="PANTHER" id="PTHR30204">
    <property type="entry name" value="REDOX-CYCLING DRUG-SENSING TRANSCRIPTIONAL ACTIVATOR SOXR"/>
    <property type="match status" value="1"/>
</dbReference>
<dbReference type="AlphaFoldDB" id="A0AAW5F9L9"/>
<dbReference type="GO" id="GO:0003700">
    <property type="term" value="F:DNA-binding transcription factor activity"/>
    <property type="evidence" value="ECO:0007669"/>
    <property type="project" value="InterPro"/>
</dbReference>
<dbReference type="Gene3D" id="1.10.1660.10">
    <property type="match status" value="1"/>
</dbReference>
<reference evidence="7" key="1">
    <citation type="journal article" date="2022" name="Cell Host Microbe">
        <title>Colonization of the live biotherapeutic product VE303 and modulation of the microbiota and metabolites in healthy volunteers.</title>
        <authorList>
            <person name="Dsouza M."/>
            <person name="Menon R."/>
            <person name="Crossette E."/>
            <person name="Bhattarai S.K."/>
            <person name="Schneider J."/>
            <person name="Kim Y.G."/>
            <person name="Reddy S."/>
            <person name="Caballero S."/>
            <person name="Felix C."/>
            <person name="Cornacchione L."/>
            <person name="Hendrickson J."/>
            <person name="Watson A.R."/>
            <person name="Minot S.S."/>
            <person name="Greenfield N."/>
            <person name="Schopf L."/>
            <person name="Szabady R."/>
            <person name="Patarroyo J."/>
            <person name="Smith W."/>
            <person name="Harrison P."/>
            <person name="Kuijper E.J."/>
            <person name="Kelly C.P."/>
            <person name="Olle B."/>
            <person name="Bobilev D."/>
            <person name="Silber J.L."/>
            <person name="Bucci V."/>
            <person name="Roberts B."/>
            <person name="Faith J."/>
            <person name="Norman J.M."/>
        </authorList>
    </citation>
    <scope>NUCLEOTIDE SEQUENCE</scope>
    <source>
        <strain evidence="7">VE303-04</strain>
    </source>
</reference>
<feature type="domain" description="HTH merR-type" evidence="6">
    <location>
        <begin position="1"/>
        <end position="30"/>
    </location>
</feature>
<dbReference type="EMBL" id="JAINVB010000001">
    <property type="protein sequence ID" value="MCK0088569.1"/>
    <property type="molecule type" value="Genomic_DNA"/>
</dbReference>
<keyword evidence="1" id="KW-0678">Repressor</keyword>
<proteinExistence type="predicted"/>
<keyword evidence="5" id="KW-0175">Coiled coil</keyword>
<dbReference type="SMART" id="SM00422">
    <property type="entry name" value="HTH_MERR"/>
    <property type="match status" value="1"/>
</dbReference>
<evidence type="ECO:0000313" key="7">
    <source>
        <dbReference type="EMBL" id="MCK0088569.1"/>
    </source>
</evidence>
<evidence type="ECO:0000256" key="4">
    <source>
        <dbReference type="ARBA" id="ARBA00023163"/>
    </source>
</evidence>
<keyword evidence="4" id="KW-0804">Transcription</keyword>
<evidence type="ECO:0000256" key="5">
    <source>
        <dbReference type="SAM" id="Coils"/>
    </source>
</evidence>
<protein>
    <submittedName>
        <fullName evidence="7">MerR family transcriptional regulator</fullName>
    </submittedName>
</protein>
<dbReference type="InterPro" id="IPR047057">
    <property type="entry name" value="MerR_fam"/>
</dbReference>
<dbReference type="Proteomes" id="UP001203136">
    <property type="component" value="Unassembled WGS sequence"/>
</dbReference>
<dbReference type="Pfam" id="PF13411">
    <property type="entry name" value="MerR_1"/>
    <property type="match status" value="1"/>
</dbReference>
<organism evidence="7 8">
    <name type="scientific">Clostridium symbiosum</name>
    <name type="common">Bacteroides symbiosus</name>
    <dbReference type="NCBI Taxonomy" id="1512"/>
    <lineage>
        <taxon>Bacteria</taxon>
        <taxon>Bacillati</taxon>
        <taxon>Bacillota</taxon>
        <taxon>Clostridia</taxon>
        <taxon>Lachnospirales</taxon>
        <taxon>Lachnospiraceae</taxon>
        <taxon>Otoolea</taxon>
    </lineage>
</organism>
<keyword evidence="2" id="KW-0805">Transcription regulation</keyword>
<evidence type="ECO:0000256" key="3">
    <source>
        <dbReference type="ARBA" id="ARBA00023125"/>
    </source>
</evidence>
<evidence type="ECO:0000259" key="6">
    <source>
        <dbReference type="PROSITE" id="PS50937"/>
    </source>
</evidence>
<dbReference type="CDD" id="cd00592">
    <property type="entry name" value="HTH_MerR-like"/>
    <property type="match status" value="1"/>
</dbReference>
<sequence>MKIGELAKLTGVSKDSIRFYVENGLLFPDRQGPQMDFSDREQEDLFYIKRLRKARFSIKEIKFLQSLKHTSNMLEPDILEEYCDMLNQKQASLEEEIEELCEAKKLLMQEKINLQSTRNNAIHQLGVPLRALKYIVCPNCGAQMEMENARIVKGGYILEGDMHCVCGHQISVEDGILMTGNRYTKNWDHPDYRHGGIVQNVGDNFYNCFRKCYDFIMSNIEGDFLEGKVVMEAQVNGYFFLYKHFNRLPTDCLYIIVDKFPETLRTYKKLLEQLNLPLEILFIADNSVNYPLRERCVDLLISFFGDNEYLLYHHGFFIQDAGRFMKNENLVLGATMSFRQKSKSRELMPMKYPESSPKTHNINELKKAYETQSYDFICQEVGTMTKTCNEYAYECHQDGEPLDMYYFKAERK</sequence>
<dbReference type="InterPro" id="IPR009061">
    <property type="entry name" value="DNA-bd_dom_put_sf"/>
</dbReference>